<protein>
    <submittedName>
        <fullName evidence="1">Uncharacterized protein</fullName>
    </submittedName>
</protein>
<reference evidence="2" key="1">
    <citation type="journal article" date="2019" name="Int. J. Syst. Evol. Microbiol.">
        <title>The Global Catalogue of Microorganisms (GCM) 10K type strain sequencing project: providing services to taxonomists for standard genome sequencing and annotation.</title>
        <authorList>
            <consortium name="The Broad Institute Genomics Platform"/>
            <consortium name="The Broad Institute Genome Sequencing Center for Infectious Disease"/>
            <person name="Wu L."/>
            <person name="Ma J."/>
        </authorList>
    </citation>
    <scope>NUCLEOTIDE SEQUENCE [LARGE SCALE GENOMIC DNA]</scope>
    <source>
        <strain evidence="2">JCM 16908</strain>
    </source>
</reference>
<dbReference type="EMBL" id="BAAAZR010000014">
    <property type="protein sequence ID" value="GAA3821439.1"/>
    <property type="molecule type" value="Genomic_DNA"/>
</dbReference>
<gene>
    <name evidence="1" type="ORF">GCM10022226_47220</name>
</gene>
<proteinExistence type="predicted"/>
<accession>A0ABP7ILS2</accession>
<comment type="caution">
    <text evidence="1">The sequence shown here is derived from an EMBL/GenBank/DDBJ whole genome shotgun (WGS) entry which is preliminary data.</text>
</comment>
<sequence length="141" mass="15380">MTVSHRPGDPHGNDDMEITIRLTASEAHSIGRDALLMAEILDSCLWAMAMLRTGANSRDAGSPAPTVGDWAAALRGLDRLAPRLRGTRDAVVRAYLAFGGSTQRLADVMAVPLSEIQNETERMMAKPPDVWEEWATTPRPE</sequence>
<organism evidence="1 2">
    <name type="scientific">Sphaerisporangium flaviroseum</name>
    <dbReference type="NCBI Taxonomy" id="509199"/>
    <lineage>
        <taxon>Bacteria</taxon>
        <taxon>Bacillati</taxon>
        <taxon>Actinomycetota</taxon>
        <taxon>Actinomycetes</taxon>
        <taxon>Streptosporangiales</taxon>
        <taxon>Streptosporangiaceae</taxon>
        <taxon>Sphaerisporangium</taxon>
    </lineage>
</organism>
<dbReference type="RefSeq" id="WP_344944041.1">
    <property type="nucleotide sequence ID" value="NZ_BAAAZR010000014.1"/>
</dbReference>
<evidence type="ECO:0000313" key="2">
    <source>
        <dbReference type="Proteomes" id="UP001500888"/>
    </source>
</evidence>
<name>A0ABP7ILS2_9ACTN</name>
<evidence type="ECO:0000313" key="1">
    <source>
        <dbReference type="EMBL" id="GAA3821439.1"/>
    </source>
</evidence>
<keyword evidence="2" id="KW-1185">Reference proteome</keyword>
<dbReference type="Proteomes" id="UP001500888">
    <property type="component" value="Unassembled WGS sequence"/>
</dbReference>